<evidence type="ECO:0000313" key="2">
    <source>
        <dbReference type="EMBL" id="CAJ1955106.1"/>
    </source>
</evidence>
<dbReference type="InterPro" id="IPR031421">
    <property type="entry name" value="DUF4666"/>
</dbReference>
<dbReference type="PANTHER" id="PTHR33730">
    <property type="entry name" value="OS05G0542732 PROTEIN-RELATED"/>
    <property type="match status" value="1"/>
</dbReference>
<feature type="compositionally biased region" description="Basic and acidic residues" evidence="1">
    <location>
        <begin position="32"/>
        <end position="49"/>
    </location>
</feature>
<dbReference type="EMBL" id="OY731402">
    <property type="protein sequence ID" value="CAJ1955106.1"/>
    <property type="molecule type" value="Genomic_DNA"/>
</dbReference>
<proteinExistence type="predicted"/>
<organism evidence="2 3">
    <name type="scientific">Sphenostylis stenocarpa</name>
    <dbReference type="NCBI Taxonomy" id="92480"/>
    <lineage>
        <taxon>Eukaryota</taxon>
        <taxon>Viridiplantae</taxon>
        <taxon>Streptophyta</taxon>
        <taxon>Embryophyta</taxon>
        <taxon>Tracheophyta</taxon>
        <taxon>Spermatophyta</taxon>
        <taxon>Magnoliopsida</taxon>
        <taxon>eudicotyledons</taxon>
        <taxon>Gunneridae</taxon>
        <taxon>Pentapetalae</taxon>
        <taxon>rosids</taxon>
        <taxon>fabids</taxon>
        <taxon>Fabales</taxon>
        <taxon>Fabaceae</taxon>
        <taxon>Papilionoideae</taxon>
        <taxon>50 kb inversion clade</taxon>
        <taxon>NPAAA clade</taxon>
        <taxon>indigoferoid/millettioid clade</taxon>
        <taxon>Phaseoleae</taxon>
        <taxon>Sphenostylis</taxon>
    </lineage>
</organism>
<protein>
    <recommendedName>
        <fullName evidence="4">MAPK kinase substrate protein</fullName>
    </recommendedName>
</protein>
<sequence>MAGLQRSAVSFRRQGSSGFVWDDKFLTEEFNKLNSEDQNNNHDGDEIKDLQLQSPPPPLHRTRSNGGPRAYRTGKVSPAIEPPSPRLSACGFCTAFGKAPPRDHNKPPRTVPAKHRPR</sequence>
<evidence type="ECO:0000313" key="3">
    <source>
        <dbReference type="Proteomes" id="UP001189624"/>
    </source>
</evidence>
<keyword evidence="3" id="KW-1185">Reference proteome</keyword>
<evidence type="ECO:0008006" key="4">
    <source>
        <dbReference type="Google" id="ProtNLM"/>
    </source>
</evidence>
<dbReference type="Gramene" id="rna-AYBTSS11_LOCUS15952">
    <property type="protein sequence ID" value="CAJ1955106.1"/>
    <property type="gene ID" value="gene-AYBTSS11_LOCUS15952"/>
</dbReference>
<reference evidence="2" key="1">
    <citation type="submission" date="2023-10" db="EMBL/GenBank/DDBJ databases">
        <authorList>
            <person name="Domelevo Entfellner J.-B."/>
        </authorList>
    </citation>
    <scope>NUCLEOTIDE SEQUENCE</scope>
</reference>
<feature type="region of interest" description="Disordered" evidence="1">
    <location>
        <begin position="32"/>
        <end position="118"/>
    </location>
</feature>
<name>A0AA86VHJ0_9FABA</name>
<dbReference type="Proteomes" id="UP001189624">
    <property type="component" value="Chromosome 5"/>
</dbReference>
<dbReference type="Pfam" id="PF15697">
    <property type="entry name" value="DUF4666"/>
    <property type="match status" value="1"/>
</dbReference>
<accession>A0AA86VHJ0</accession>
<dbReference type="PANTHER" id="PTHR33730:SF4">
    <property type="entry name" value="OS05G0542732 PROTEIN"/>
    <property type="match status" value="1"/>
</dbReference>
<gene>
    <name evidence="2" type="ORF">AYBTSS11_LOCUS15952</name>
</gene>
<evidence type="ECO:0000256" key="1">
    <source>
        <dbReference type="SAM" id="MobiDB-lite"/>
    </source>
</evidence>
<dbReference type="AlphaFoldDB" id="A0AA86VHJ0"/>